<dbReference type="GO" id="GO:0005829">
    <property type="term" value="C:cytosol"/>
    <property type="evidence" value="ECO:0007669"/>
    <property type="project" value="UniProtKB-ARBA"/>
</dbReference>
<keyword evidence="1" id="KW-1133">Transmembrane helix</keyword>
<keyword evidence="1" id="KW-0472">Membrane</keyword>
<sequence>MKGRVKTFLPEKGYGFIKGDDSKDYFFHKSSLSNLSDERNICEEVFVTFEQFATAKGYQARSIKIVKAEDVTTYIAPNKFLYSKSFSVKGWEVLETSCWKVIGASRNSPEEARKIALVRARNLGASGMVEFEYFKTKGSEPGTGKGTYYFTVHNYRGRPAMLVKKNASSTLRKSSFIGLNDKVRSEKIRLRSLTEQSKAQARRKWKKLFLCSLLVGFIYYPAAFVLLFLGLFIIRSEDYDSWLISA</sequence>
<keyword evidence="4" id="KW-1185">Reference proteome</keyword>
<name>A0A4R6MBE0_9GAMM</name>
<feature type="domain" description="CSD" evidence="2">
    <location>
        <begin position="1"/>
        <end position="65"/>
    </location>
</feature>
<dbReference type="PROSITE" id="PS51857">
    <property type="entry name" value="CSD_2"/>
    <property type="match status" value="1"/>
</dbReference>
<dbReference type="Proteomes" id="UP000294656">
    <property type="component" value="Unassembled WGS sequence"/>
</dbReference>
<dbReference type="SMART" id="SM00357">
    <property type="entry name" value="CSP"/>
    <property type="match status" value="1"/>
</dbReference>
<dbReference type="EMBL" id="SNXC01000010">
    <property type="protein sequence ID" value="TDO98774.1"/>
    <property type="molecule type" value="Genomic_DNA"/>
</dbReference>
<dbReference type="SUPFAM" id="SSF50249">
    <property type="entry name" value="Nucleic acid-binding proteins"/>
    <property type="match status" value="1"/>
</dbReference>
<evidence type="ECO:0000313" key="4">
    <source>
        <dbReference type="Proteomes" id="UP000294656"/>
    </source>
</evidence>
<dbReference type="InterPro" id="IPR011129">
    <property type="entry name" value="CSD"/>
</dbReference>
<protein>
    <submittedName>
        <fullName evidence="3">Cold shock CspA family protein</fullName>
    </submittedName>
</protein>
<evidence type="ECO:0000256" key="1">
    <source>
        <dbReference type="SAM" id="Phobius"/>
    </source>
</evidence>
<dbReference type="Gene3D" id="2.40.50.140">
    <property type="entry name" value="Nucleic acid-binding proteins"/>
    <property type="match status" value="1"/>
</dbReference>
<accession>A0A4R6MBE0</accession>
<dbReference type="InterPro" id="IPR002059">
    <property type="entry name" value="CSP_DNA-bd"/>
</dbReference>
<proteinExistence type="predicted"/>
<comment type="caution">
    <text evidence="3">The sequence shown here is derived from an EMBL/GenBank/DDBJ whole genome shotgun (WGS) entry which is preliminary data.</text>
</comment>
<evidence type="ECO:0000313" key="3">
    <source>
        <dbReference type="EMBL" id="TDO98774.1"/>
    </source>
</evidence>
<dbReference type="GO" id="GO:0003676">
    <property type="term" value="F:nucleic acid binding"/>
    <property type="evidence" value="ECO:0007669"/>
    <property type="project" value="InterPro"/>
</dbReference>
<evidence type="ECO:0000259" key="2">
    <source>
        <dbReference type="PROSITE" id="PS51857"/>
    </source>
</evidence>
<organism evidence="3 4">
    <name type="scientific">Marinomonas balearica</name>
    <dbReference type="NCBI Taxonomy" id="491947"/>
    <lineage>
        <taxon>Bacteria</taxon>
        <taxon>Pseudomonadati</taxon>
        <taxon>Pseudomonadota</taxon>
        <taxon>Gammaproteobacteria</taxon>
        <taxon>Oceanospirillales</taxon>
        <taxon>Oceanospirillaceae</taxon>
        <taxon>Marinomonas</taxon>
    </lineage>
</organism>
<gene>
    <name evidence="3" type="ORF">DFP79_1186</name>
</gene>
<dbReference type="Pfam" id="PF00313">
    <property type="entry name" value="CSD"/>
    <property type="match status" value="1"/>
</dbReference>
<dbReference type="RefSeq" id="WP_166637654.1">
    <property type="nucleotide sequence ID" value="NZ_SNXC01000010.1"/>
</dbReference>
<feature type="transmembrane region" description="Helical" evidence="1">
    <location>
        <begin position="208"/>
        <end position="234"/>
    </location>
</feature>
<keyword evidence="1" id="KW-0812">Transmembrane</keyword>
<dbReference type="InterPro" id="IPR012340">
    <property type="entry name" value="NA-bd_OB-fold"/>
</dbReference>
<reference evidence="3 4" key="1">
    <citation type="submission" date="2019-03" db="EMBL/GenBank/DDBJ databases">
        <title>Genomic Encyclopedia of Type Strains, Phase III (KMG-III): the genomes of soil and plant-associated and newly described type strains.</title>
        <authorList>
            <person name="Whitman W."/>
        </authorList>
    </citation>
    <scope>NUCLEOTIDE SEQUENCE [LARGE SCALE GENOMIC DNA]</scope>
    <source>
        <strain evidence="3 4">CECT 7378</strain>
    </source>
</reference>
<dbReference type="AlphaFoldDB" id="A0A4R6MBE0"/>